<dbReference type="SUPFAM" id="SSF55048">
    <property type="entry name" value="Probable ACP-binding domain of malonyl-CoA ACP transacylase"/>
    <property type="match status" value="1"/>
</dbReference>
<keyword evidence="5" id="KW-1185">Reference proteome</keyword>
<sequence>MSGAAGNSPTSCVLAGDPEKIDALLRDLEAEGIFGRRVQVDFASHSRQMDPLRAPLLDLLASIRPGPGEAPLYSTVTGRPLTGPEMDAAYWADNLREPVLFADAVQRLAEAGFDTFVEFSPHPLLARAVRQNLRHADRDATVVTVLTRETPGRAALLHAAAELYTTGREVDLTRIQPYDRHDVSLPSYPWQHERHRRHFRKAEAEKNRIRYDSAGHPITGTALRLAPGDHMSCTTASPRTWDVTSSIRRCWTRPSSR</sequence>
<name>A0ABN3WCB3_9ACTN</name>
<dbReference type="Proteomes" id="UP001500831">
    <property type="component" value="Unassembled WGS sequence"/>
</dbReference>
<dbReference type="SUPFAM" id="SSF52151">
    <property type="entry name" value="FabD/lysophospholipase-like"/>
    <property type="match status" value="1"/>
</dbReference>
<evidence type="ECO:0000259" key="3">
    <source>
        <dbReference type="SMART" id="SM00827"/>
    </source>
</evidence>
<dbReference type="InterPro" id="IPR016036">
    <property type="entry name" value="Malonyl_transacylase_ACP-bd"/>
</dbReference>
<dbReference type="SMART" id="SM00827">
    <property type="entry name" value="PKS_AT"/>
    <property type="match status" value="1"/>
</dbReference>
<dbReference type="Gene3D" id="3.30.70.3290">
    <property type="match status" value="1"/>
</dbReference>
<dbReference type="InterPro" id="IPR016035">
    <property type="entry name" value="Acyl_Trfase/lysoPLipase"/>
</dbReference>
<dbReference type="EMBL" id="BAAAVI010000101">
    <property type="protein sequence ID" value="GAA2909734.1"/>
    <property type="molecule type" value="Genomic_DNA"/>
</dbReference>
<feature type="domain" description="Malonyl-CoA:ACP transacylase (MAT)" evidence="3">
    <location>
        <begin position="1"/>
        <end position="150"/>
    </location>
</feature>
<evidence type="ECO:0000313" key="4">
    <source>
        <dbReference type="EMBL" id="GAA2909734.1"/>
    </source>
</evidence>
<gene>
    <name evidence="4" type="ORF">GCM10010517_76160</name>
</gene>
<keyword evidence="1" id="KW-0596">Phosphopantetheine</keyword>
<reference evidence="4 5" key="1">
    <citation type="journal article" date="2019" name="Int. J. Syst. Evol. Microbiol.">
        <title>The Global Catalogue of Microorganisms (GCM) 10K type strain sequencing project: providing services to taxonomists for standard genome sequencing and annotation.</title>
        <authorList>
            <consortium name="The Broad Institute Genomics Platform"/>
            <consortium name="The Broad Institute Genome Sequencing Center for Infectious Disease"/>
            <person name="Wu L."/>
            <person name="Ma J."/>
        </authorList>
    </citation>
    <scope>NUCLEOTIDE SEQUENCE [LARGE SCALE GENOMIC DNA]</scope>
    <source>
        <strain evidence="4 5">JCM 6242</strain>
    </source>
</reference>
<proteinExistence type="predicted"/>
<evidence type="ECO:0000256" key="1">
    <source>
        <dbReference type="ARBA" id="ARBA00022450"/>
    </source>
</evidence>
<evidence type="ECO:0000256" key="2">
    <source>
        <dbReference type="ARBA" id="ARBA00022553"/>
    </source>
</evidence>
<dbReference type="Gene3D" id="3.40.366.10">
    <property type="entry name" value="Malonyl-Coenzyme A Acyl Carrier Protein, domain 2"/>
    <property type="match status" value="1"/>
</dbReference>
<evidence type="ECO:0000313" key="5">
    <source>
        <dbReference type="Proteomes" id="UP001500831"/>
    </source>
</evidence>
<dbReference type="Pfam" id="PF00698">
    <property type="entry name" value="Acyl_transf_1"/>
    <property type="match status" value="1"/>
</dbReference>
<protein>
    <recommendedName>
        <fullName evidence="3">Malonyl-CoA:ACP transacylase (MAT) domain-containing protein</fullName>
    </recommendedName>
</protein>
<keyword evidence="2" id="KW-0597">Phosphoprotein</keyword>
<accession>A0ABN3WCB3</accession>
<dbReference type="PANTHER" id="PTHR43775">
    <property type="entry name" value="FATTY ACID SYNTHASE"/>
    <property type="match status" value="1"/>
</dbReference>
<dbReference type="InterPro" id="IPR001227">
    <property type="entry name" value="Ac_transferase_dom_sf"/>
</dbReference>
<dbReference type="InterPro" id="IPR050091">
    <property type="entry name" value="PKS_NRPS_Biosynth_Enz"/>
</dbReference>
<comment type="caution">
    <text evidence="4">The sequence shown here is derived from an EMBL/GenBank/DDBJ whole genome shotgun (WGS) entry which is preliminary data.</text>
</comment>
<organism evidence="4 5">
    <name type="scientific">Streptosporangium fragile</name>
    <dbReference type="NCBI Taxonomy" id="46186"/>
    <lineage>
        <taxon>Bacteria</taxon>
        <taxon>Bacillati</taxon>
        <taxon>Actinomycetota</taxon>
        <taxon>Actinomycetes</taxon>
        <taxon>Streptosporangiales</taxon>
        <taxon>Streptosporangiaceae</taxon>
        <taxon>Streptosporangium</taxon>
    </lineage>
</organism>
<dbReference type="RefSeq" id="WP_344981632.1">
    <property type="nucleotide sequence ID" value="NZ_BAAAVI010000101.1"/>
</dbReference>
<dbReference type="PANTHER" id="PTHR43775:SF37">
    <property type="entry name" value="SI:DKEY-61P9.11"/>
    <property type="match status" value="1"/>
</dbReference>
<dbReference type="InterPro" id="IPR014043">
    <property type="entry name" value="Acyl_transferase_dom"/>
</dbReference>